<sequence length="161" mass="17674">MQLGGSTKAAISRRHSSTSSHRRCYSFGATSPLFAAHPPPFWPSFCVCFLANPCSALFGQPLFELLSPLFSPLRRVFEPLFRGLSATVPPLSASIQPSPSRFRAPPFLFLVFRFEIVNGVIEVEGIAEEKTAGAEEDEEKGVPAFWLNAMKNNQVLADEVS</sequence>
<evidence type="ECO:0000313" key="2">
    <source>
        <dbReference type="Proteomes" id="UP000289738"/>
    </source>
</evidence>
<gene>
    <name evidence="1" type="ORF">Ahy_A09g042834</name>
</gene>
<dbReference type="SUPFAM" id="SSF143113">
    <property type="entry name" value="NAP-like"/>
    <property type="match status" value="1"/>
</dbReference>
<organism evidence="1 2">
    <name type="scientific">Arachis hypogaea</name>
    <name type="common">Peanut</name>
    <dbReference type="NCBI Taxonomy" id="3818"/>
    <lineage>
        <taxon>Eukaryota</taxon>
        <taxon>Viridiplantae</taxon>
        <taxon>Streptophyta</taxon>
        <taxon>Embryophyta</taxon>
        <taxon>Tracheophyta</taxon>
        <taxon>Spermatophyta</taxon>
        <taxon>Magnoliopsida</taxon>
        <taxon>eudicotyledons</taxon>
        <taxon>Gunneridae</taxon>
        <taxon>Pentapetalae</taxon>
        <taxon>rosids</taxon>
        <taxon>fabids</taxon>
        <taxon>Fabales</taxon>
        <taxon>Fabaceae</taxon>
        <taxon>Papilionoideae</taxon>
        <taxon>50 kb inversion clade</taxon>
        <taxon>dalbergioids sensu lato</taxon>
        <taxon>Dalbergieae</taxon>
        <taxon>Pterocarpus clade</taxon>
        <taxon>Arachis</taxon>
    </lineage>
</organism>
<dbReference type="AlphaFoldDB" id="A0A445BGX0"/>
<dbReference type="Proteomes" id="UP000289738">
    <property type="component" value="Chromosome A09"/>
</dbReference>
<dbReference type="InterPro" id="IPR037231">
    <property type="entry name" value="NAP-like_sf"/>
</dbReference>
<accession>A0A445BGX0</accession>
<comment type="caution">
    <text evidence="1">The sequence shown here is derived from an EMBL/GenBank/DDBJ whole genome shotgun (WGS) entry which is preliminary data.</text>
</comment>
<dbReference type="EMBL" id="SDMP01000009">
    <property type="protein sequence ID" value="RYR37918.1"/>
    <property type="molecule type" value="Genomic_DNA"/>
</dbReference>
<reference evidence="1 2" key="1">
    <citation type="submission" date="2019-01" db="EMBL/GenBank/DDBJ databases">
        <title>Sequencing of cultivated peanut Arachis hypogaea provides insights into genome evolution and oil improvement.</title>
        <authorList>
            <person name="Chen X."/>
        </authorList>
    </citation>
    <scope>NUCLEOTIDE SEQUENCE [LARGE SCALE GENOMIC DNA]</scope>
    <source>
        <strain evidence="2">cv. Fuhuasheng</strain>
        <tissue evidence="1">Leaves</tissue>
    </source>
</reference>
<protein>
    <submittedName>
        <fullName evidence="1">Uncharacterized protein</fullName>
    </submittedName>
</protein>
<proteinExistence type="predicted"/>
<evidence type="ECO:0000313" key="1">
    <source>
        <dbReference type="EMBL" id="RYR37918.1"/>
    </source>
</evidence>
<keyword evidence="2" id="KW-1185">Reference proteome</keyword>
<name>A0A445BGX0_ARAHY</name>